<sequence>MVVVYSEEVFMAIGVNLTDLIRYENGELSDEEVVNFFQDLYDSGVWNQLQGHYQRTMNDLVQAGLVRVFGSN</sequence>
<accession>A0A6J7WSS2</accession>
<dbReference type="Pfam" id="PF24192">
    <property type="entry name" value="DUF7417"/>
    <property type="match status" value="1"/>
</dbReference>
<gene>
    <name evidence="2" type="ORF">UFOVP357_62</name>
</gene>
<evidence type="ECO:0000313" key="2">
    <source>
        <dbReference type="EMBL" id="CAB5221016.1"/>
    </source>
</evidence>
<evidence type="ECO:0000259" key="1">
    <source>
        <dbReference type="Pfam" id="PF24192"/>
    </source>
</evidence>
<dbReference type="EMBL" id="LR798289">
    <property type="protein sequence ID" value="CAB5221016.1"/>
    <property type="molecule type" value="Genomic_DNA"/>
</dbReference>
<name>A0A6J7WSS2_9CAUD</name>
<reference evidence="2" key="1">
    <citation type="submission" date="2020-05" db="EMBL/GenBank/DDBJ databases">
        <authorList>
            <person name="Chiriac C."/>
            <person name="Salcher M."/>
            <person name="Ghai R."/>
            <person name="Kavagutti S V."/>
        </authorList>
    </citation>
    <scope>NUCLEOTIDE SEQUENCE</scope>
</reference>
<protein>
    <recommendedName>
        <fullName evidence="1">DUF7417 domain-containing protein</fullName>
    </recommendedName>
</protein>
<dbReference type="InterPro" id="IPR055840">
    <property type="entry name" value="DUF7417"/>
</dbReference>
<proteinExistence type="predicted"/>
<feature type="domain" description="DUF7417" evidence="1">
    <location>
        <begin position="18"/>
        <end position="67"/>
    </location>
</feature>
<organism evidence="2">
    <name type="scientific">uncultured Caudovirales phage</name>
    <dbReference type="NCBI Taxonomy" id="2100421"/>
    <lineage>
        <taxon>Viruses</taxon>
        <taxon>Duplodnaviria</taxon>
        <taxon>Heunggongvirae</taxon>
        <taxon>Uroviricota</taxon>
        <taxon>Caudoviricetes</taxon>
        <taxon>Peduoviridae</taxon>
        <taxon>Maltschvirus</taxon>
        <taxon>Maltschvirus maltsch</taxon>
    </lineage>
</organism>